<dbReference type="InterPro" id="IPR023393">
    <property type="entry name" value="START-like_dom_sf"/>
</dbReference>
<organism evidence="3 4">
    <name type="scientific">Ohtaekwangia kribbensis</name>
    <dbReference type="NCBI Taxonomy" id="688913"/>
    <lineage>
        <taxon>Bacteria</taxon>
        <taxon>Pseudomonadati</taxon>
        <taxon>Bacteroidota</taxon>
        <taxon>Cytophagia</taxon>
        <taxon>Cytophagales</taxon>
        <taxon>Fulvivirgaceae</taxon>
        <taxon>Ohtaekwangia</taxon>
    </lineage>
</organism>
<feature type="domain" description="Activator of Hsp90 ATPase homologue 1/2-like C-terminal" evidence="2">
    <location>
        <begin position="26"/>
        <end position="163"/>
    </location>
</feature>
<evidence type="ECO:0000313" key="3">
    <source>
        <dbReference type="EMBL" id="MFD1001667.1"/>
    </source>
</evidence>
<evidence type="ECO:0000259" key="2">
    <source>
        <dbReference type="Pfam" id="PF08327"/>
    </source>
</evidence>
<gene>
    <name evidence="3" type="ORF">ACFQ21_20215</name>
</gene>
<accession>A0ABW3K9F8</accession>
<protein>
    <submittedName>
        <fullName evidence="3">SRPBCC domain-containing protein</fullName>
    </submittedName>
</protein>
<dbReference type="CDD" id="cd07814">
    <property type="entry name" value="SRPBCC_CalC_Aha1-like"/>
    <property type="match status" value="1"/>
</dbReference>
<reference evidence="4" key="1">
    <citation type="journal article" date="2019" name="Int. J. Syst. Evol. Microbiol.">
        <title>The Global Catalogue of Microorganisms (GCM) 10K type strain sequencing project: providing services to taxonomists for standard genome sequencing and annotation.</title>
        <authorList>
            <consortium name="The Broad Institute Genomics Platform"/>
            <consortium name="The Broad Institute Genome Sequencing Center for Infectious Disease"/>
            <person name="Wu L."/>
            <person name="Ma J."/>
        </authorList>
    </citation>
    <scope>NUCLEOTIDE SEQUENCE [LARGE SCALE GENOMIC DNA]</scope>
    <source>
        <strain evidence="4">CCUG 58938</strain>
    </source>
</reference>
<comment type="similarity">
    <text evidence="1">Belongs to the AHA1 family.</text>
</comment>
<comment type="caution">
    <text evidence="3">The sequence shown here is derived from an EMBL/GenBank/DDBJ whole genome shotgun (WGS) entry which is preliminary data.</text>
</comment>
<dbReference type="EMBL" id="JBHTKA010000007">
    <property type="protein sequence ID" value="MFD1001667.1"/>
    <property type="molecule type" value="Genomic_DNA"/>
</dbReference>
<dbReference type="Gene3D" id="3.30.530.20">
    <property type="match status" value="1"/>
</dbReference>
<sequence length="173" mass="20020">MNNTSLFDFNVDKATKTVSITMEFDADLSLVWDAFTIPEILDQWYAPKPWTSKTKYMDFKVGGKRFYAMVSPEGQERWAVQKYTSISPKTNFKMFNVFTDKDENPDVHGSDWDLNFSEHSTDGSQRTKVNISIYNESRERMEMVLEGFKIGMTMTYENLKDLLASQQLSGAKK</sequence>
<proteinExistence type="inferred from homology"/>
<evidence type="ECO:0000256" key="1">
    <source>
        <dbReference type="ARBA" id="ARBA00006817"/>
    </source>
</evidence>
<dbReference type="SUPFAM" id="SSF55961">
    <property type="entry name" value="Bet v1-like"/>
    <property type="match status" value="1"/>
</dbReference>
<dbReference type="Proteomes" id="UP001597112">
    <property type="component" value="Unassembled WGS sequence"/>
</dbReference>
<dbReference type="Pfam" id="PF08327">
    <property type="entry name" value="AHSA1"/>
    <property type="match status" value="1"/>
</dbReference>
<dbReference type="RefSeq" id="WP_377581806.1">
    <property type="nucleotide sequence ID" value="NZ_JBHTKA010000007.1"/>
</dbReference>
<name>A0ABW3K9F8_9BACT</name>
<keyword evidence="4" id="KW-1185">Reference proteome</keyword>
<dbReference type="InterPro" id="IPR013538">
    <property type="entry name" value="ASHA1/2-like_C"/>
</dbReference>
<evidence type="ECO:0000313" key="4">
    <source>
        <dbReference type="Proteomes" id="UP001597112"/>
    </source>
</evidence>